<accession>A0A1Y1S7F5</accession>
<comment type="similarity">
    <text evidence="2 6">Belongs to the dUTPase family.</text>
</comment>
<dbReference type="UniPathway" id="UPA00610">
    <property type="reaction ID" value="UER00666"/>
</dbReference>
<dbReference type="Gene3D" id="2.70.40.10">
    <property type="match status" value="1"/>
</dbReference>
<comment type="pathway">
    <text evidence="1 6">Pyrimidine metabolism; dUMP biosynthesis; dUMP from dCTP (dUTP route): step 2/2.</text>
</comment>
<dbReference type="InterPro" id="IPR036157">
    <property type="entry name" value="dUTPase-like_sf"/>
</dbReference>
<evidence type="ECO:0000256" key="1">
    <source>
        <dbReference type="ARBA" id="ARBA00005142"/>
    </source>
</evidence>
<comment type="function">
    <text evidence="6">Involved in nucleotide metabolism via production of dUMP, the immediate precursor of thymidine nucleotides, and decreases the intracellular concentration of dUTP so that uracil cannot be incorporated into DNA.</text>
</comment>
<dbReference type="PANTHER" id="PTHR11241">
    <property type="entry name" value="DEOXYURIDINE 5'-TRIPHOSPHATE NUCLEOTIDOHYDROLASE"/>
    <property type="match status" value="1"/>
</dbReference>
<comment type="cofactor">
    <cofactor evidence="6">
        <name>Mg(2+)</name>
        <dbReference type="ChEBI" id="CHEBI:18420"/>
    </cofactor>
</comment>
<dbReference type="Proteomes" id="UP000192639">
    <property type="component" value="Unassembled WGS sequence"/>
</dbReference>
<evidence type="ECO:0000256" key="4">
    <source>
        <dbReference type="ARBA" id="ARBA00022801"/>
    </source>
</evidence>
<dbReference type="InterPro" id="IPR033704">
    <property type="entry name" value="dUTPase_trimeric"/>
</dbReference>
<evidence type="ECO:0000313" key="9">
    <source>
        <dbReference type="Proteomes" id="UP000192639"/>
    </source>
</evidence>
<keyword evidence="4 6" id="KW-0378">Hydrolase</keyword>
<dbReference type="EC" id="3.6.1.23" evidence="6"/>
<dbReference type="PANTHER" id="PTHR11241:SF0">
    <property type="entry name" value="DEOXYURIDINE 5'-TRIPHOSPHATE NUCLEOTIDOHYDROLASE"/>
    <property type="match status" value="1"/>
</dbReference>
<evidence type="ECO:0000256" key="5">
    <source>
        <dbReference type="ARBA" id="ARBA00023080"/>
    </source>
</evidence>
<dbReference type="GO" id="GO:0046081">
    <property type="term" value="P:dUTP catabolic process"/>
    <property type="evidence" value="ECO:0007669"/>
    <property type="project" value="UniProtKB-UniRule"/>
</dbReference>
<evidence type="ECO:0000256" key="6">
    <source>
        <dbReference type="RuleBase" id="RU367024"/>
    </source>
</evidence>
<keyword evidence="5 6" id="KW-0546">Nucleotide metabolism</keyword>
<dbReference type="CDD" id="cd07557">
    <property type="entry name" value="trimeric_dUTPase"/>
    <property type="match status" value="1"/>
</dbReference>
<feature type="domain" description="dUTPase-like" evidence="7">
    <location>
        <begin position="20"/>
        <end position="123"/>
    </location>
</feature>
<dbReference type="GO" id="GO:0000287">
    <property type="term" value="F:magnesium ion binding"/>
    <property type="evidence" value="ECO:0007669"/>
    <property type="project" value="UniProtKB-UniRule"/>
</dbReference>
<comment type="caution">
    <text evidence="8">The sequence shown here is derived from an EMBL/GenBank/DDBJ whole genome shotgun (WGS) entry which is preliminary data.</text>
</comment>
<evidence type="ECO:0000256" key="3">
    <source>
        <dbReference type="ARBA" id="ARBA00011233"/>
    </source>
</evidence>
<protein>
    <recommendedName>
        <fullName evidence="6">Deoxyuridine 5'-triphosphate nucleotidohydrolase</fullName>
        <shortName evidence="6">dUTPase</shortName>
        <ecNumber evidence="6">3.6.1.23</ecNumber>
    </recommendedName>
    <alternativeName>
        <fullName evidence="6">dUTP pyrophosphatase</fullName>
    </alternativeName>
</protein>
<organism evidence="8 9">
    <name type="scientific">Enterospora canceri</name>
    <dbReference type="NCBI Taxonomy" id="1081671"/>
    <lineage>
        <taxon>Eukaryota</taxon>
        <taxon>Fungi</taxon>
        <taxon>Fungi incertae sedis</taxon>
        <taxon>Microsporidia</taxon>
        <taxon>Enterocytozoonidae</taxon>
        <taxon>Enterospora</taxon>
    </lineage>
</organism>
<dbReference type="OrthoDB" id="10261072at2759"/>
<dbReference type="AlphaFoldDB" id="A0A1Y1S7F5"/>
<evidence type="ECO:0000256" key="2">
    <source>
        <dbReference type="ARBA" id="ARBA00006581"/>
    </source>
</evidence>
<evidence type="ECO:0000313" key="8">
    <source>
        <dbReference type="EMBL" id="ORD94402.1"/>
    </source>
</evidence>
<reference evidence="8 9" key="1">
    <citation type="journal article" date="2017" name="Environ. Microbiol.">
        <title>Decay of the glycolytic pathway and adaptation to intranuclear parasitism within Enterocytozoonidae microsporidia.</title>
        <authorList>
            <person name="Wiredu Boakye D."/>
            <person name="Jaroenlak P."/>
            <person name="Prachumwat A."/>
            <person name="Williams T.A."/>
            <person name="Bateman K.S."/>
            <person name="Itsathitphaisarn O."/>
            <person name="Sritunyalucksana K."/>
            <person name="Paszkiewicz K.H."/>
            <person name="Moore K.A."/>
            <person name="Stentiford G.D."/>
            <person name="Williams B.A."/>
        </authorList>
    </citation>
    <scope>NUCLEOTIDE SEQUENCE [LARGE SCALE GENOMIC DNA]</scope>
    <source>
        <strain evidence="8 9">GB1</strain>
    </source>
</reference>
<gene>
    <name evidence="8" type="ORF">ECANGB1_2515</name>
</gene>
<dbReference type="SUPFAM" id="SSF51283">
    <property type="entry name" value="dUTPase-like"/>
    <property type="match status" value="1"/>
</dbReference>
<keyword evidence="6" id="KW-0460">Magnesium</keyword>
<comment type="subunit">
    <text evidence="3 6">Homotrimer.</text>
</comment>
<evidence type="ECO:0000259" key="7">
    <source>
        <dbReference type="Pfam" id="PF00692"/>
    </source>
</evidence>
<dbReference type="InterPro" id="IPR008181">
    <property type="entry name" value="dUTPase"/>
</dbReference>
<keyword evidence="6" id="KW-0479">Metal-binding</keyword>
<proteinExistence type="inferred from homology"/>
<name>A0A1Y1S7F5_9MICR</name>
<dbReference type="GO" id="GO:0004170">
    <property type="term" value="F:dUTP diphosphatase activity"/>
    <property type="evidence" value="ECO:0007669"/>
    <property type="project" value="UniProtKB-UniRule"/>
</dbReference>
<dbReference type="Pfam" id="PF00692">
    <property type="entry name" value="dUTPase"/>
    <property type="match status" value="1"/>
</dbReference>
<comment type="catalytic activity">
    <reaction evidence="6">
        <text>dUTP + H2O = dUMP + diphosphate + H(+)</text>
        <dbReference type="Rhea" id="RHEA:10248"/>
        <dbReference type="ChEBI" id="CHEBI:15377"/>
        <dbReference type="ChEBI" id="CHEBI:15378"/>
        <dbReference type="ChEBI" id="CHEBI:33019"/>
        <dbReference type="ChEBI" id="CHEBI:61555"/>
        <dbReference type="ChEBI" id="CHEBI:246422"/>
        <dbReference type="EC" id="3.6.1.23"/>
    </reaction>
</comment>
<dbReference type="EMBL" id="LWDP01000022">
    <property type="protein sequence ID" value="ORD94402.1"/>
    <property type="molecule type" value="Genomic_DNA"/>
</dbReference>
<sequence>MSSTSCSIQRIKFCKIDKAAVIPRRQTTGAAGYDLHSIENVCIGPQESVIIRTGLFILLRPEIFGMIFSRSGLSYKNGIEVKNSYVVDRKEIVITVVNNTNIPFVVESGMRVAQLVFIKKDERRFNRVGSS</sequence>
<dbReference type="GO" id="GO:0006226">
    <property type="term" value="P:dUMP biosynthetic process"/>
    <property type="evidence" value="ECO:0007669"/>
    <property type="project" value="UniProtKB-UniRule"/>
</dbReference>
<dbReference type="InterPro" id="IPR029054">
    <property type="entry name" value="dUTPase-like"/>
</dbReference>
<dbReference type="VEuPathDB" id="MicrosporidiaDB:ECANGB1_2515"/>
<keyword evidence="9" id="KW-1185">Reference proteome</keyword>